<comment type="caution">
    <text evidence="3">The sequence shown here is derived from an EMBL/GenBank/DDBJ whole genome shotgun (WGS) entry which is preliminary data.</text>
</comment>
<name>A0AAX6FA59_IRIPA</name>
<feature type="domain" description="DUF7054" evidence="1">
    <location>
        <begin position="17"/>
        <end position="97"/>
    </location>
</feature>
<dbReference type="Pfam" id="PF23156">
    <property type="entry name" value="DUF7054"/>
    <property type="match status" value="1"/>
</dbReference>
<accession>A0AAX6FA59</accession>
<evidence type="ECO:0000313" key="3">
    <source>
        <dbReference type="EMBL" id="KAJ6813212.1"/>
    </source>
</evidence>
<dbReference type="PANTHER" id="PTHR33270">
    <property type="entry name" value="BNAC05G50380D PROTEIN"/>
    <property type="match status" value="1"/>
</dbReference>
<evidence type="ECO:0000259" key="1">
    <source>
        <dbReference type="Pfam" id="PF23156"/>
    </source>
</evidence>
<organism evidence="3 4">
    <name type="scientific">Iris pallida</name>
    <name type="common">Sweet iris</name>
    <dbReference type="NCBI Taxonomy" id="29817"/>
    <lineage>
        <taxon>Eukaryota</taxon>
        <taxon>Viridiplantae</taxon>
        <taxon>Streptophyta</taxon>
        <taxon>Embryophyta</taxon>
        <taxon>Tracheophyta</taxon>
        <taxon>Spermatophyta</taxon>
        <taxon>Magnoliopsida</taxon>
        <taxon>Liliopsida</taxon>
        <taxon>Asparagales</taxon>
        <taxon>Iridaceae</taxon>
        <taxon>Iridoideae</taxon>
        <taxon>Irideae</taxon>
        <taxon>Iris</taxon>
    </lineage>
</organism>
<dbReference type="EMBL" id="JANAVB010043017">
    <property type="protein sequence ID" value="KAJ6793406.1"/>
    <property type="molecule type" value="Genomic_DNA"/>
</dbReference>
<evidence type="ECO:0000313" key="2">
    <source>
        <dbReference type="EMBL" id="KAJ6793406.1"/>
    </source>
</evidence>
<evidence type="ECO:0000313" key="4">
    <source>
        <dbReference type="Proteomes" id="UP001140949"/>
    </source>
</evidence>
<dbReference type="Proteomes" id="UP001140949">
    <property type="component" value="Unassembled WGS sequence"/>
</dbReference>
<reference evidence="3" key="2">
    <citation type="submission" date="2023-04" db="EMBL/GenBank/DDBJ databases">
        <authorList>
            <person name="Bruccoleri R.E."/>
            <person name="Oakeley E.J."/>
            <person name="Faust A.-M."/>
            <person name="Dessus-Babus S."/>
            <person name="Altorfer M."/>
            <person name="Burckhardt D."/>
            <person name="Oertli M."/>
            <person name="Naumann U."/>
            <person name="Petersen F."/>
            <person name="Wong J."/>
        </authorList>
    </citation>
    <scope>NUCLEOTIDE SEQUENCE</scope>
    <source>
        <strain evidence="3">GSM-AAB239-AS_SAM_17_03QT</strain>
        <tissue evidence="3">Leaf</tissue>
    </source>
</reference>
<dbReference type="PANTHER" id="PTHR33270:SF18">
    <property type="entry name" value="OS02G0324700 PROTEIN"/>
    <property type="match status" value="1"/>
</dbReference>
<dbReference type="InterPro" id="IPR055482">
    <property type="entry name" value="DUF7054"/>
</dbReference>
<dbReference type="AlphaFoldDB" id="A0AAX6FA59"/>
<reference evidence="3" key="1">
    <citation type="journal article" date="2023" name="GigaByte">
        <title>Genome assembly of the bearded iris, Iris pallida Lam.</title>
        <authorList>
            <person name="Bruccoleri R.E."/>
            <person name="Oakeley E.J."/>
            <person name="Faust A.M.E."/>
            <person name="Altorfer M."/>
            <person name="Dessus-Babus S."/>
            <person name="Burckhardt D."/>
            <person name="Oertli M."/>
            <person name="Naumann U."/>
            <person name="Petersen F."/>
            <person name="Wong J."/>
        </authorList>
    </citation>
    <scope>NUCLEOTIDE SEQUENCE</scope>
    <source>
        <strain evidence="3">GSM-AAB239-AS_SAM_17_03QT</strain>
    </source>
</reference>
<protein>
    <recommendedName>
        <fullName evidence="1">DUF7054 domain-containing protein</fullName>
    </recommendedName>
</protein>
<dbReference type="InterPro" id="IPR040358">
    <property type="entry name" value="At4g22758-like"/>
</dbReference>
<dbReference type="EMBL" id="JANAVB010030620">
    <property type="protein sequence ID" value="KAJ6813212.1"/>
    <property type="molecule type" value="Genomic_DNA"/>
</dbReference>
<gene>
    <name evidence="3" type="ORF">M6B38_144585</name>
    <name evidence="2" type="ORF">M6B38_235975</name>
</gene>
<keyword evidence="4" id="KW-1185">Reference proteome</keyword>
<proteinExistence type="predicted"/>
<sequence length="137" mass="14810">MMALKTKRGGGGSGGGRILVTINVLGSAGPLRFLVNEDERVADVIHTALRTFAREGRLPVLGTDLNNFLLYCAHTGYEALNPWETIGSNGSRKFVLCKKPEDAKTVETPASPAILRKGSGSWKAWINKSLSFMIPSH</sequence>